<feature type="chain" id="PRO_5009603088" description="GPI transamidase component PIG-S" evidence="3">
    <location>
        <begin position="26"/>
        <end position="356"/>
    </location>
</feature>
<protein>
    <recommendedName>
        <fullName evidence="6">GPI transamidase component PIG-S</fullName>
    </recommendedName>
</protein>
<feature type="region of interest" description="Disordered" evidence="1">
    <location>
        <begin position="197"/>
        <end position="222"/>
    </location>
</feature>
<gene>
    <name evidence="4" type="ORF">CORC01_01973</name>
</gene>
<feature type="compositionally biased region" description="Low complexity" evidence="1">
    <location>
        <begin position="207"/>
        <end position="222"/>
    </location>
</feature>
<evidence type="ECO:0000256" key="1">
    <source>
        <dbReference type="SAM" id="MobiDB-lite"/>
    </source>
</evidence>
<evidence type="ECO:0000256" key="2">
    <source>
        <dbReference type="SAM" id="Phobius"/>
    </source>
</evidence>
<evidence type="ECO:0000256" key="3">
    <source>
        <dbReference type="SAM" id="SignalP"/>
    </source>
</evidence>
<reference evidence="4 5" key="1">
    <citation type="submission" date="2016-09" db="EMBL/GenBank/DDBJ databases">
        <authorList>
            <person name="Capua I."/>
            <person name="De Benedictis P."/>
            <person name="Joannis T."/>
            <person name="Lombin L.H."/>
            <person name="Cattoli G."/>
        </authorList>
    </citation>
    <scope>NUCLEOTIDE SEQUENCE [LARGE SCALE GENOMIC DNA]</scope>
    <source>
        <strain evidence="4 5">IMI 309357</strain>
    </source>
</reference>
<dbReference type="OrthoDB" id="5338512at2759"/>
<dbReference type="STRING" id="1209926.A0A1G4BN26"/>
<keyword evidence="2" id="KW-0812">Transmembrane</keyword>
<dbReference type="GeneID" id="34555136"/>
<organism evidence="4 5">
    <name type="scientific">Colletotrichum orchidophilum</name>
    <dbReference type="NCBI Taxonomy" id="1209926"/>
    <lineage>
        <taxon>Eukaryota</taxon>
        <taxon>Fungi</taxon>
        <taxon>Dikarya</taxon>
        <taxon>Ascomycota</taxon>
        <taxon>Pezizomycotina</taxon>
        <taxon>Sordariomycetes</taxon>
        <taxon>Hypocreomycetidae</taxon>
        <taxon>Glomerellales</taxon>
        <taxon>Glomerellaceae</taxon>
        <taxon>Colletotrichum</taxon>
    </lineage>
</organism>
<proteinExistence type="predicted"/>
<evidence type="ECO:0008006" key="6">
    <source>
        <dbReference type="Google" id="ProtNLM"/>
    </source>
</evidence>
<dbReference type="Proteomes" id="UP000176998">
    <property type="component" value="Unassembled WGS sequence"/>
</dbReference>
<dbReference type="RefSeq" id="XP_022480010.1">
    <property type="nucleotide sequence ID" value="XM_022613626.1"/>
</dbReference>
<accession>A0A1G4BN26</accession>
<keyword evidence="3" id="KW-0732">Signal</keyword>
<sequence length="356" mass="38329">MASTGSWKRLCICGWLLCNRHLVSALKIIPRSPSASQLHNVSHQLTPRATSLADASCPVEGYTTCGNGMADYFCCPIDTTCMILAERTTVLCCPKGSSCDILAPITCDVSLQDVVRNPTSPIHTTRLKQSLPQCGSSCCPFGYTCRADSVCFWDVDPEGPQTTSTSVSSTKTIATSAMPTLTQEATATTVETIPAASSTPSATLGHESPTPSAATSPSETETRGGIIAGTTIAAIASVAGLTCLVWFKRRSISESVVGPAEFLTRPWQQLREHNSEQDVSLPRYTSPPPAYAVKMKPPLTKQFTWKHYSPDSVGRDGSVSVPVELPATPVSFSQWLVREEGEATRPRSHYEPYRRP</sequence>
<keyword evidence="2" id="KW-1133">Transmembrane helix</keyword>
<dbReference type="AlphaFoldDB" id="A0A1G4BN26"/>
<dbReference type="EMBL" id="MJBS01000010">
    <property type="protein sequence ID" value="OHF02872.1"/>
    <property type="molecule type" value="Genomic_DNA"/>
</dbReference>
<feature type="signal peptide" evidence="3">
    <location>
        <begin position="1"/>
        <end position="25"/>
    </location>
</feature>
<keyword evidence="5" id="KW-1185">Reference proteome</keyword>
<name>A0A1G4BN26_9PEZI</name>
<evidence type="ECO:0000313" key="5">
    <source>
        <dbReference type="Proteomes" id="UP000176998"/>
    </source>
</evidence>
<feature type="transmembrane region" description="Helical" evidence="2">
    <location>
        <begin position="226"/>
        <end position="247"/>
    </location>
</feature>
<comment type="caution">
    <text evidence="4">The sequence shown here is derived from an EMBL/GenBank/DDBJ whole genome shotgun (WGS) entry which is preliminary data.</text>
</comment>
<evidence type="ECO:0000313" key="4">
    <source>
        <dbReference type="EMBL" id="OHF02872.1"/>
    </source>
</evidence>
<keyword evidence="2" id="KW-0472">Membrane</keyword>